<evidence type="ECO:0000313" key="2">
    <source>
        <dbReference type="EMBL" id="WMT79894.1"/>
    </source>
</evidence>
<evidence type="ECO:0000256" key="1">
    <source>
        <dbReference type="SAM" id="Coils"/>
    </source>
</evidence>
<accession>A0ABY9PXD5</accession>
<gene>
    <name evidence="2" type="ORF">TEMA_01650</name>
</gene>
<feature type="coiled-coil region" evidence="1">
    <location>
        <begin position="11"/>
        <end position="38"/>
    </location>
</feature>
<keyword evidence="3" id="KW-1185">Reference proteome</keyword>
<protein>
    <submittedName>
        <fullName evidence="2">Uncharacterized protein</fullName>
    </submittedName>
</protein>
<dbReference type="EMBL" id="CP101637">
    <property type="protein sequence ID" value="WMT79894.1"/>
    <property type="molecule type" value="Genomic_DNA"/>
</dbReference>
<keyword evidence="1" id="KW-0175">Coiled coil</keyword>
<name>A0ABY9PXD5_9FIRM</name>
<reference evidence="2 3" key="1">
    <citation type="submission" date="2022-07" db="EMBL/GenBank/DDBJ databases">
        <title>Genome sequence of Terrisporobacter mayombei DSM6539.</title>
        <authorList>
            <person name="Boeer T."/>
            <person name="Bengelsdorf F.R."/>
            <person name="Daniel R."/>
            <person name="Poehlein A."/>
        </authorList>
    </citation>
    <scope>NUCLEOTIDE SEQUENCE [LARGE SCALE GENOMIC DNA]</scope>
    <source>
        <strain evidence="2 3">DSM 6539</strain>
    </source>
</reference>
<organism evidence="2 3">
    <name type="scientific">Terrisporobacter mayombei</name>
    <dbReference type="NCBI Taxonomy" id="1541"/>
    <lineage>
        <taxon>Bacteria</taxon>
        <taxon>Bacillati</taxon>
        <taxon>Bacillota</taxon>
        <taxon>Clostridia</taxon>
        <taxon>Peptostreptococcales</taxon>
        <taxon>Peptostreptococcaceae</taxon>
        <taxon>Terrisporobacter</taxon>
    </lineage>
</organism>
<evidence type="ECO:0000313" key="3">
    <source>
        <dbReference type="Proteomes" id="UP001235030"/>
    </source>
</evidence>
<dbReference type="Proteomes" id="UP001235030">
    <property type="component" value="Chromosome"/>
</dbReference>
<sequence>MSSIFKIFEERDKLRQENLRLKVKIDNLEKIIDRKEETICGLNTKLIAAEHKLANIREWCENRNS</sequence>
<dbReference type="RefSeq" id="WP_228106618.1">
    <property type="nucleotide sequence ID" value="NZ_CP101637.1"/>
</dbReference>
<proteinExistence type="predicted"/>